<accession>A0A4U6XDL1</accession>
<dbReference type="AlphaFoldDB" id="A0A4U6XDL1"/>
<keyword evidence="3" id="KW-0812">Transmembrane</keyword>
<keyword evidence="3" id="KW-1133">Transmembrane helix</keyword>
<proteinExistence type="predicted"/>
<feature type="compositionally biased region" description="Basic and acidic residues" evidence="2">
    <location>
        <begin position="1075"/>
        <end position="1093"/>
    </location>
</feature>
<sequence length="1093" mass="112481">MDIMDYSKTSSQPREDMTKESQTQPPTPPRTRQGTLANFCIGFLMVYSVFSIGREVLDELYPRPNLVSRSKTNRDLGSWGQALDSIVTPDTVEAIGNDPRLRRTLMSMVDFTVDFSDQLVARYESPQLQETREALQEYKERIKRSLASLEETERSKDDGEPKIKRRQFPQVGAFFGAATPAAAAAAADGDGIETGGAGAGAGLPNPLGFPVPGAPVPGAPVPGATVPGAPRPGAPRPGAPPTPFSAPGGGGNPFAFPGFPGVPTPGSGGGGGDGGGGGAAPLGGGMLPGASGGNMDPGVLSGLIQPLKDGLKDVGNRLLAKLDGPGMYLGVGIGAGTAQGLNLSTQAKSMEIASKVASDNNVDATGLNPAIRNLGIGLTASLLGSVDFTTLGDKFSGQIQPIALSLATGLGNGTVAGLKLNPNATTNFEPVNDSSIPNVVGIFGFGLTKTVLSNVDTDQLFGKINNTDTIRQVMRILPAAASGFGKGLGQGATVGLGLQPDAAVPMQKMPDGSIDFGGISHTFAKALTSSFLQNGTASELFNRVGKSVSSKVKAGGGEGGGIPSTINLNGQQIEVGKVAQGFARGLLQGAGDSIQSMGGVQSLFKGNATMPTGTMPDSKVQFDDSLGGAASGFGMGIGGQGVLLAYGLVKNQYGTPVPVAANAPAAPAPGPAPTGGSPTHRRDVELVARQDPPPIVSVNTTDGFNLSIVINAQTVSMAAQSGVNALTCQGIGGLGLIGLGLIRSKTIALDMITSNSNVTKVVKQVMPTGTIRIASDGHSYAIDAGVIRDSLGNNILGAAGGIEINGIKLPAWIAFLVIHIIFAIVAYANVLPLALGLEHLLNLLLRINVSQVQVLPKAQKWRKIMWLFVMGPSLVAVFIFGVLVTAKSSHFRSAHGIVSLFTTLIGLVALFLHLVVKARAPPQTPDSSGSPAPAPAPMRLLSLPNIRVMVNQLFLIMSFASVVTGFSSLSSVALCFTQVVPFDLALVIGFSLFTVFGLGWSISGLDIALVVRDAWRRRKGAKAASSGAAEGGGALPGKISPPKILSSKMLPSKMLPSKMLTSKMLPSKNLPSKDLPSKDLPSKTVYEEKDNFV</sequence>
<name>A0A4U6XDL1_9PEZI</name>
<feature type="transmembrane region" description="Helical" evidence="3">
    <location>
        <begin position="953"/>
        <end position="979"/>
    </location>
</feature>
<reference evidence="4 5" key="1">
    <citation type="journal article" date="2019" name="PLoS ONE">
        <title>Comparative genome analysis indicates high evolutionary potential of pathogenicity genes in Colletotrichum tanaceti.</title>
        <authorList>
            <person name="Lelwala R.V."/>
            <person name="Korhonen P.K."/>
            <person name="Young N.D."/>
            <person name="Scott J.B."/>
            <person name="Ades P.A."/>
            <person name="Gasser R.B."/>
            <person name="Taylor P.W.J."/>
        </authorList>
    </citation>
    <scope>NUCLEOTIDE SEQUENCE [LARGE SCALE GENOMIC DNA]</scope>
    <source>
        <strain evidence="4">BRIP57314</strain>
    </source>
</reference>
<keyword evidence="5" id="KW-1185">Reference proteome</keyword>
<feature type="compositionally biased region" description="Gly residues" evidence="2">
    <location>
        <begin position="266"/>
        <end position="290"/>
    </location>
</feature>
<feature type="compositionally biased region" description="Pro residues" evidence="2">
    <location>
        <begin position="229"/>
        <end position="244"/>
    </location>
</feature>
<evidence type="ECO:0000313" key="5">
    <source>
        <dbReference type="Proteomes" id="UP000310108"/>
    </source>
</evidence>
<feature type="transmembrane region" description="Helical" evidence="3">
    <location>
        <begin position="812"/>
        <end position="837"/>
    </location>
</feature>
<evidence type="ECO:0000256" key="3">
    <source>
        <dbReference type="SAM" id="Phobius"/>
    </source>
</evidence>
<keyword evidence="1" id="KW-0175">Coiled coil</keyword>
<evidence type="ECO:0000256" key="2">
    <source>
        <dbReference type="SAM" id="MobiDB-lite"/>
    </source>
</evidence>
<organism evidence="4 5">
    <name type="scientific">Colletotrichum tanaceti</name>
    <dbReference type="NCBI Taxonomy" id="1306861"/>
    <lineage>
        <taxon>Eukaryota</taxon>
        <taxon>Fungi</taxon>
        <taxon>Dikarya</taxon>
        <taxon>Ascomycota</taxon>
        <taxon>Pezizomycotina</taxon>
        <taxon>Sordariomycetes</taxon>
        <taxon>Hypocreomycetidae</taxon>
        <taxon>Glomerellales</taxon>
        <taxon>Glomerellaceae</taxon>
        <taxon>Colletotrichum</taxon>
        <taxon>Colletotrichum destructivum species complex</taxon>
    </lineage>
</organism>
<evidence type="ECO:0000256" key="1">
    <source>
        <dbReference type="SAM" id="Coils"/>
    </source>
</evidence>
<dbReference type="OrthoDB" id="5148443at2759"/>
<protein>
    <submittedName>
        <fullName evidence="4">Uncharacterized protein</fullName>
    </submittedName>
</protein>
<feature type="compositionally biased region" description="Low complexity" evidence="2">
    <location>
        <begin position="253"/>
        <end position="265"/>
    </location>
</feature>
<feature type="region of interest" description="Disordered" evidence="2">
    <location>
        <begin position="1064"/>
        <end position="1093"/>
    </location>
</feature>
<evidence type="ECO:0000313" key="4">
    <source>
        <dbReference type="EMBL" id="TKW53222.1"/>
    </source>
</evidence>
<feature type="region of interest" description="Disordered" evidence="2">
    <location>
        <begin position="1"/>
        <end position="33"/>
    </location>
</feature>
<gene>
    <name evidence="4" type="ORF">CTA1_8892</name>
</gene>
<dbReference type="Proteomes" id="UP000310108">
    <property type="component" value="Unassembled WGS sequence"/>
</dbReference>
<keyword evidence="3" id="KW-0472">Membrane</keyword>
<feature type="transmembrane region" description="Helical" evidence="3">
    <location>
        <begin position="864"/>
        <end position="884"/>
    </location>
</feature>
<feature type="transmembrane region" description="Helical" evidence="3">
    <location>
        <begin position="985"/>
        <end position="1011"/>
    </location>
</feature>
<comment type="caution">
    <text evidence="4">The sequence shown here is derived from an EMBL/GenBank/DDBJ whole genome shotgun (WGS) entry which is preliminary data.</text>
</comment>
<feature type="region of interest" description="Disordered" evidence="2">
    <location>
        <begin position="214"/>
        <end position="290"/>
    </location>
</feature>
<feature type="transmembrane region" description="Helical" evidence="3">
    <location>
        <begin position="896"/>
        <end position="916"/>
    </location>
</feature>
<feature type="coiled-coil region" evidence="1">
    <location>
        <begin position="128"/>
        <end position="155"/>
    </location>
</feature>
<dbReference type="EMBL" id="PJEX01000196">
    <property type="protein sequence ID" value="TKW53222.1"/>
    <property type="molecule type" value="Genomic_DNA"/>
</dbReference>